<comment type="caution">
    <text evidence="6">The sequence shown here is derived from an EMBL/GenBank/DDBJ whole genome shotgun (WGS) entry which is preliminary data.</text>
</comment>
<dbReference type="Proteomes" id="UP000750334">
    <property type="component" value="Unassembled WGS sequence"/>
</dbReference>
<dbReference type="PROSITE" id="PS50235">
    <property type="entry name" value="USP_3"/>
    <property type="match status" value="1"/>
</dbReference>
<proteinExistence type="predicted"/>
<gene>
    <name evidence="6" type="ORF">C6P45_004473</name>
</gene>
<evidence type="ECO:0000259" key="5">
    <source>
        <dbReference type="PROSITE" id="PS50235"/>
    </source>
</evidence>
<evidence type="ECO:0000256" key="3">
    <source>
        <dbReference type="ARBA" id="ARBA00022833"/>
    </source>
</evidence>
<dbReference type="InterPro" id="IPR001607">
    <property type="entry name" value="Znf_UBP"/>
</dbReference>
<evidence type="ECO:0000256" key="4">
    <source>
        <dbReference type="SAM" id="MobiDB-lite"/>
    </source>
</evidence>
<keyword evidence="7" id="KW-1185">Reference proteome</keyword>
<feature type="domain" description="USP" evidence="5">
    <location>
        <begin position="163"/>
        <end position="452"/>
    </location>
</feature>
<keyword evidence="2" id="KW-0863">Zinc-finger</keyword>
<dbReference type="OrthoDB" id="10263353at2759"/>
<evidence type="ECO:0000313" key="7">
    <source>
        <dbReference type="Proteomes" id="UP000750334"/>
    </source>
</evidence>
<dbReference type="GO" id="GO:0016579">
    <property type="term" value="P:protein deubiquitination"/>
    <property type="evidence" value="ECO:0007669"/>
    <property type="project" value="InterPro"/>
</dbReference>
<evidence type="ECO:0000256" key="1">
    <source>
        <dbReference type="ARBA" id="ARBA00022723"/>
    </source>
</evidence>
<evidence type="ECO:0000313" key="6">
    <source>
        <dbReference type="EMBL" id="KAG0668698.1"/>
    </source>
</evidence>
<dbReference type="Gene3D" id="3.90.70.10">
    <property type="entry name" value="Cysteine proteinases"/>
    <property type="match status" value="1"/>
</dbReference>
<feature type="compositionally biased region" description="Basic and acidic residues" evidence="4">
    <location>
        <begin position="14"/>
        <end position="23"/>
    </location>
</feature>
<organism evidence="6 7">
    <name type="scientific">Maudiozyma exigua</name>
    <name type="common">Yeast</name>
    <name type="synonym">Kazachstania exigua</name>
    <dbReference type="NCBI Taxonomy" id="34358"/>
    <lineage>
        <taxon>Eukaryota</taxon>
        <taxon>Fungi</taxon>
        <taxon>Dikarya</taxon>
        <taxon>Ascomycota</taxon>
        <taxon>Saccharomycotina</taxon>
        <taxon>Saccharomycetes</taxon>
        <taxon>Saccharomycetales</taxon>
        <taxon>Saccharomycetaceae</taxon>
        <taxon>Maudiozyma</taxon>
    </lineage>
</organism>
<dbReference type="AlphaFoldDB" id="A0A9P7BB59"/>
<protein>
    <recommendedName>
        <fullName evidence="5">USP domain-containing protein</fullName>
    </recommendedName>
</protein>
<accession>A0A9P7BB59</accession>
<dbReference type="Gene3D" id="3.30.40.10">
    <property type="entry name" value="Zinc/RING finger domain, C3HC4 (zinc finger)"/>
    <property type="match status" value="1"/>
</dbReference>
<dbReference type="GO" id="GO:0004843">
    <property type="term" value="F:cysteine-type deubiquitinase activity"/>
    <property type="evidence" value="ECO:0007669"/>
    <property type="project" value="InterPro"/>
</dbReference>
<feature type="region of interest" description="Disordered" evidence="4">
    <location>
        <begin position="1"/>
        <end position="29"/>
    </location>
</feature>
<dbReference type="Pfam" id="PF02148">
    <property type="entry name" value="zf-UBP"/>
    <property type="match status" value="1"/>
</dbReference>
<evidence type="ECO:0000256" key="2">
    <source>
        <dbReference type="ARBA" id="ARBA00022771"/>
    </source>
</evidence>
<dbReference type="SUPFAM" id="SSF57850">
    <property type="entry name" value="RING/U-box"/>
    <property type="match status" value="1"/>
</dbReference>
<dbReference type="EMBL" id="PUHR01000060">
    <property type="protein sequence ID" value="KAG0668698.1"/>
    <property type="molecule type" value="Genomic_DNA"/>
</dbReference>
<dbReference type="Pfam" id="PF00443">
    <property type="entry name" value="UCH"/>
    <property type="match status" value="1"/>
</dbReference>
<dbReference type="SMART" id="SM00290">
    <property type="entry name" value="ZnF_UBP"/>
    <property type="match status" value="1"/>
</dbReference>
<dbReference type="InterPro" id="IPR028889">
    <property type="entry name" value="USP"/>
</dbReference>
<sequence>MTRRLSISDDSDMPDQKRQKASSESELSPEDLHQLIRTINNKKLDFDSDRICSVTLTKLNIYGCLTCGKFFKGYKERSPAFLHSISENHRLFISLKNHPNNIIVLPDELEINGTTPLLSRQDQKLVHDIIFATNPTYDKTLIQSFPQKCHDCTQDQLYYNGYVGLNKSISNGITYINVLVQLLAHIIPIRDYFLLYNGSTDTLIGKISIIIKKIWSPHLFKLNIAPDELISHLLINFPKIFNGSIRDPQFLLNWLINQMCQLDPLLKKLLNKTCRGKLKTQGKTVPFWNLTIILPTVSMFKDGKNIDELPQVNLQNMIVENFLNKSNGKIIEQFPRYLFVYITRFDTKLAQESRDEFVVKNRNQTIVNFSESLTLPVDSKNKITYKIISNIVHDPQKNLLDIEKDYKSNWKIQLLKDSKVNDWMEIDNIKVSPKNFNLMFLDESYIQVWERQ</sequence>
<keyword evidence="3" id="KW-0862">Zinc</keyword>
<dbReference type="InterPro" id="IPR038765">
    <property type="entry name" value="Papain-like_cys_pep_sf"/>
</dbReference>
<dbReference type="SUPFAM" id="SSF54001">
    <property type="entry name" value="Cysteine proteinases"/>
    <property type="match status" value="1"/>
</dbReference>
<dbReference type="InterPro" id="IPR001394">
    <property type="entry name" value="Peptidase_C19_UCH"/>
</dbReference>
<keyword evidence="1" id="KW-0479">Metal-binding</keyword>
<name>A0A9P7BB59_MAUEX</name>
<dbReference type="InterPro" id="IPR013083">
    <property type="entry name" value="Znf_RING/FYVE/PHD"/>
</dbReference>
<reference evidence="6 7" key="1">
    <citation type="submission" date="2020-11" db="EMBL/GenBank/DDBJ databases">
        <title>Kefir isolates.</title>
        <authorList>
            <person name="Marcisauskas S."/>
            <person name="Kim Y."/>
            <person name="Blasche S."/>
        </authorList>
    </citation>
    <scope>NUCLEOTIDE SEQUENCE [LARGE SCALE GENOMIC DNA]</scope>
    <source>
        <strain evidence="6 7">OG2</strain>
    </source>
</reference>
<dbReference type="GO" id="GO:0008270">
    <property type="term" value="F:zinc ion binding"/>
    <property type="evidence" value="ECO:0007669"/>
    <property type="project" value="UniProtKB-KW"/>
</dbReference>